<name>A0A367G2C3_9FIRM</name>
<proteinExistence type="predicted"/>
<comment type="caution">
    <text evidence="1">The sequence shown here is derived from an EMBL/GenBank/DDBJ whole genome shotgun (WGS) entry which is preliminary data.</text>
</comment>
<dbReference type="AlphaFoldDB" id="A0A367G2C3"/>
<sequence length="289" mass="32651">MTLEELIYTRLVQEKELAESLAKYEGVPAVFLQKAPDDKAQGWGVSQYPRADYLVDMTADPERHSSGMVSVNVYSDDTGKPPEELAPLVRIALCDVVMQADDGAYCITWARTELFEMNDSQNPNTLVNGCSLTFLLIAFPQQITQAPDPALAMQEFLKRWETDALVINKDHIESFYEPSDFHPAIYVRISGTKKKRQTCALTWMECSMAIHVIAPTPEARNSWTRYLYDTLARLGEIILLDGAPLLFDELAVDNAADYLSRGQITIKGQYATENFSEYSHPLKETYFNK</sequence>
<dbReference type="Proteomes" id="UP000253208">
    <property type="component" value="Unassembled WGS sequence"/>
</dbReference>
<gene>
    <name evidence="1" type="ORF">C4886_05265</name>
</gene>
<organism evidence="1 2">
    <name type="scientific">Blautia obeum</name>
    <dbReference type="NCBI Taxonomy" id="40520"/>
    <lineage>
        <taxon>Bacteria</taxon>
        <taxon>Bacillati</taxon>
        <taxon>Bacillota</taxon>
        <taxon>Clostridia</taxon>
        <taxon>Lachnospirales</taxon>
        <taxon>Lachnospiraceae</taxon>
        <taxon>Blautia</taxon>
    </lineage>
</organism>
<protein>
    <submittedName>
        <fullName evidence="1">Uncharacterized protein</fullName>
    </submittedName>
</protein>
<accession>A0A367G2C3</accession>
<evidence type="ECO:0000313" key="1">
    <source>
        <dbReference type="EMBL" id="RCH44862.1"/>
    </source>
</evidence>
<dbReference type="EMBL" id="PSQG01000006">
    <property type="protein sequence ID" value="RCH44862.1"/>
    <property type="molecule type" value="Genomic_DNA"/>
</dbReference>
<reference evidence="1 2" key="1">
    <citation type="submission" date="2018-02" db="EMBL/GenBank/DDBJ databases">
        <title>Complete genome sequencing of Faecalibacterium prausnitzii strains isolated from the human gut.</title>
        <authorList>
            <person name="Fitzgerald B.C."/>
            <person name="Shkoporov A.N."/>
            <person name="Ross P.R."/>
            <person name="Hill C."/>
        </authorList>
    </citation>
    <scope>NUCLEOTIDE SEQUENCE [LARGE SCALE GENOMIC DNA]</scope>
    <source>
        <strain evidence="1 2">APC942/31-1</strain>
    </source>
</reference>
<dbReference type="RefSeq" id="WP_114001866.1">
    <property type="nucleotide sequence ID" value="NZ_PSQG01000006.1"/>
</dbReference>
<evidence type="ECO:0000313" key="2">
    <source>
        <dbReference type="Proteomes" id="UP000253208"/>
    </source>
</evidence>